<dbReference type="InterPro" id="IPR014001">
    <property type="entry name" value="Helicase_ATP-bd"/>
</dbReference>
<dbReference type="PANTHER" id="PTHR30195">
    <property type="entry name" value="TYPE I SITE-SPECIFIC DEOXYRIBONUCLEASE PROTEIN SUBUNIT M AND R"/>
    <property type="match status" value="1"/>
</dbReference>
<dbReference type="InterPro" id="IPR004473">
    <property type="entry name" value="Restrct_endonuc_typeI_HsdR"/>
</dbReference>
<protein>
    <recommendedName>
        <fullName evidence="11">Type I restriction enzyme endonuclease subunit</fullName>
        <shortName evidence="11">R protein</shortName>
        <ecNumber evidence="11">3.1.21.3</ecNumber>
    </recommendedName>
</protein>
<comment type="catalytic activity">
    <reaction evidence="1 11">
        <text>Endonucleolytic cleavage of DNA to give random double-stranded fragments with terminal 5'-phosphates, ATP is simultaneously hydrolyzed.</text>
        <dbReference type="EC" id="3.1.21.3"/>
    </reaction>
</comment>
<reference evidence="14" key="1">
    <citation type="journal article" date="2019" name="Int. J. Syst. Evol. Microbiol.">
        <title>The Global Catalogue of Microorganisms (GCM) 10K type strain sequencing project: providing services to taxonomists for standard genome sequencing and annotation.</title>
        <authorList>
            <consortium name="The Broad Institute Genomics Platform"/>
            <consortium name="The Broad Institute Genome Sequencing Center for Infectious Disease"/>
            <person name="Wu L."/>
            <person name="Ma J."/>
        </authorList>
    </citation>
    <scope>NUCLEOTIDE SEQUENCE [LARGE SCALE GENOMIC DNA]</scope>
    <source>
        <strain evidence="14">JCM 17986</strain>
    </source>
</reference>
<keyword evidence="6 11" id="KW-0680">Restriction system</keyword>
<keyword evidence="9 11" id="KW-0067">ATP-binding</keyword>
<evidence type="ECO:0000256" key="2">
    <source>
        <dbReference type="ARBA" id="ARBA00008598"/>
    </source>
</evidence>
<evidence type="ECO:0000256" key="6">
    <source>
        <dbReference type="ARBA" id="ARBA00022747"/>
    </source>
</evidence>
<evidence type="ECO:0000256" key="7">
    <source>
        <dbReference type="ARBA" id="ARBA00022759"/>
    </source>
</evidence>
<dbReference type="SMART" id="SM00487">
    <property type="entry name" value="DEXDc"/>
    <property type="match status" value="1"/>
</dbReference>
<dbReference type="SUPFAM" id="SSF52540">
    <property type="entry name" value="P-loop containing nucleoside triphosphate hydrolases"/>
    <property type="match status" value="1"/>
</dbReference>
<evidence type="ECO:0000256" key="10">
    <source>
        <dbReference type="ARBA" id="ARBA00023125"/>
    </source>
</evidence>
<evidence type="ECO:0000256" key="9">
    <source>
        <dbReference type="ARBA" id="ARBA00022840"/>
    </source>
</evidence>
<dbReference type="RefSeq" id="WP_345673442.1">
    <property type="nucleotide sequence ID" value="NZ_BAABHS010000001.1"/>
</dbReference>
<dbReference type="InterPro" id="IPR055180">
    <property type="entry name" value="HsdR_RecA-like_helicase_dom_2"/>
</dbReference>
<evidence type="ECO:0000256" key="1">
    <source>
        <dbReference type="ARBA" id="ARBA00000851"/>
    </source>
</evidence>
<dbReference type="Proteomes" id="UP001500466">
    <property type="component" value="Unassembled WGS sequence"/>
</dbReference>
<evidence type="ECO:0000313" key="13">
    <source>
        <dbReference type="EMBL" id="GAA4947305.1"/>
    </source>
</evidence>
<evidence type="ECO:0000256" key="5">
    <source>
        <dbReference type="ARBA" id="ARBA00022741"/>
    </source>
</evidence>
<name>A0ABP9GPV4_9ACTN</name>
<dbReference type="InterPro" id="IPR007409">
    <property type="entry name" value="Restrct_endonuc_type1_HsdR_N"/>
</dbReference>
<dbReference type="PANTHER" id="PTHR30195:SF15">
    <property type="entry name" value="TYPE I RESTRICTION ENZYME HINDI ENDONUCLEASE SUBUNIT"/>
    <property type="match status" value="1"/>
</dbReference>
<keyword evidence="7" id="KW-0255">Endonuclease</keyword>
<evidence type="ECO:0000313" key="14">
    <source>
        <dbReference type="Proteomes" id="UP001500466"/>
    </source>
</evidence>
<feature type="domain" description="Helicase ATP-binding" evidence="12">
    <location>
        <begin position="274"/>
        <end position="438"/>
    </location>
</feature>
<keyword evidence="5 11" id="KW-0547">Nucleotide-binding</keyword>
<dbReference type="InterPro" id="IPR027417">
    <property type="entry name" value="P-loop_NTPase"/>
</dbReference>
<evidence type="ECO:0000256" key="3">
    <source>
        <dbReference type="ARBA" id="ARBA00011296"/>
    </source>
</evidence>
<dbReference type="CDD" id="cd22332">
    <property type="entry name" value="HsdR_N"/>
    <property type="match status" value="1"/>
</dbReference>
<keyword evidence="8 11" id="KW-0378">Hydrolase</keyword>
<comment type="similarity">
    <text evidence="2 11">Belongs to the HsdR family.</text>
</comment>
<keyword evidence="10 11" id="KW-0238">DNA-binding</keyword>
<keyword evidence="4" id="KW-0540">Nuclease</keyword>
<dbReference type="InterPro" id="IPR040980">
    <property type="entry name" value="SWI2_SNF2"/>
</dbReference>
<dbReference type="NCBIfam" id="TIGR00348">
    <property type="entry name" value="hsdR"/>
    <property type="match status" value="1"/>
</dbReference>
<dbReference type="Pfam" id="PF22679">
    <property type="entry name" value="T1R_D3-like"/>
    <property type="match status" value="1"/>
</dbReference>
<comment type="subunit">
    <text evidence="3 11">The type I restriction/modification system is composed of three polypeptides R, M and S.</text>
</comment>
<evidence type="ECO:0000256" key="11">
    <source>
        <dbReference type="RuleBase" id="RU364115"/>
    </source>
</evidence>
<comment type="caution">
    <text evidence="13">The sequence shown here is derived from an EMBL/GenBank/DDBJ whole genome shotgun (WGS) entry which is preliminary data.</text>
</comment>
<keyword evidence="14" id="KW-1185">Reference proteome</keyword>
<organism evidence="13 14">
    <name type="scientific">Yinghuangia aomiensis</name>
    <dbReference type="NCBI Taxonomy" id="676205"/>
    <lineage>
        <taxon>Bacteria</taxon>
        <taxon>Bacillati</taxon>
        <taxon>Actinomycetota</taxon>
        <taxon>Actinomycetes</taxon>
        <taxon>Kitasatosporales</taxon>
        <taxon>Streptomycetaceae</taxon>
        <taxon>Yinghuangia</taxon>
    </lineage>
</organism>
<comment type="function">
    <text evidence="11">Subunit R is required for both nuclease and ATPase activities, but not for modification.</text>
</comment>
<dbReference type="EC" id="3.1.21.3" evidence="11"/>
<dbReference type="EMBL" id="BAABHS010000001">
    <property type="protein sequence ID" value="GAA4947305.1"/>
    <property type="molecule type" value="Genomic_DNA"/>
</dbReference>
<dbReference type="Gene3D" id="3.40.50.300">
    <property type="entry name" value="P-loop containing nucleotide triphosphate hydrolases"/>
    <property type="match status" value="2"/>
</dbReference>
<evidence type="ECO:0000259" key="12">
    <source>
        <dbReference type="PROSITE" id="PS51192"/>
    </source>
</evidence>
<evidence type="ECO:0000256" key="4">
    <source>
        <dbReference type="ARBA" id="ARBA00022722"/>
    </source>
</evidence>
<evidence type="ECO:0000256" key="8">
    <source>
        <dbReference type="ARBA" id="ARBA00022801"/>
    </source>
</evidence>
<gene>
    <name evidence="13" type="ORF">GCM10023205_03990</name>
</gene>
<dbReference type="PROSITE" id="PS51192">
    <property type="entry name" value="HELICASE_ATP_BIND_1"/>
    <property type="match status" value="1"/>
</dbReference>
<accession>A0ABP9GPV4</accession>
<dbReference type="Pfam" id="PF04313">
    <property type="entry name" value="HSDR_N"/>
    <property type="match status" value="1"/>
</dbReference>
<proteinExistence type="inferred from homology"/>
<sequence length="1023" mass="112638">MAKGVREREFQNLMIQWSLPMGWGFTAGRSLPRGTTQTVAAGQLRDAVVRLNSAVIDGFDVDTVVEEIIATVNAVDGGLVRANEQVLHLLRGHKEFRANDGSWHALKVIDFENPTSNTLVVSDEVTITVPGKTSRRFDLVYWVNGLPLVVVEVKSPTAKSGWADAAREINDVYATDYPWFFTPNVFSVASDGLKLRFGAAGAPTNLWQTFRSTADDEALSGRADVQRSVELLLNPATVLDILANFALFGTSGGGVDQKYLPRYPQMEAAHHIHQRVLAGGSKGLVWHHQGSGKTWVMVFAASLLLADPRTESPTIILLSDRTDLVRQTSGVFTSAMGHAYFHRPASSQALRSLLADDVRGVISTTVHKFADAGKNLSTRDNIIVLVDEAHRTQSSKKTSLAGQMRAALPNAKFFGMTGTPVRNLSTDTFALFGEEADPGRVLHRYSVTRSLRDEATVPVMLDPRPVVFEMDDQALQAEFDEFADTFDLDDPDREALSRKFGRLTSVFANPDRVHAVCQDIVDHYLAGAYRNGLKAQVVAYNRELAVAYTHKINELLAGFETSQVLAEVGKHDRITAEVNIHVSDAKDEDPAMRPFRLSETDEEEQKRRFLSPDDPLCFLVVTAKLMTGFDAPNEGVLYLDKPLRAHTLFQTITRPNRTWVSPTGYVKTSGVVVDYIGLAEEVQRAVVDPTAGEDSKGGGFVTDLSDLVTEFRAAFARIEDLLVDVEGLDLTVHGYESVRAVNSFLDANPESAAMFAKDYRLLARLYPLINTDKRVAKYRDGFGLFGSVYTTLFKKSSDEERKQRLSELGPMVLEIINAHVHSFSVAASQDEALVLDAQGIAILKELLALVRPKPGKDSGEQKPPSAAEILDEIKAALDKGVEPGSAKYTALAERIKQLRDRIIQNAQGALEFLSEALRVARAVVDAAKHPDEAVVLDDDRIGVLSQIIHDHAPTGLTITERNLAEEIDRVVTHTLAKSWDNADARNRGVRRATAAVFRRYTLKPVGEPYDSTVAYIEAHYLVD</sequence>
<dbReference type="InterPro" id="IPR051268">
    <property type="entry name" value="Type-I_R_enzyme_R_subunit"/>
</dbReference>
<dbReference type="Pfam" id="PF18766">
    <property type="entry name" value="SWI2_SNF2"/>
    <property type="match status" value="1"/>
</dbReference>
<dbReference type="Gene3D" id="3.90.1570.50">
    <property type="match status" value="1"/>
</dbReference>